<sequence>MTIQLPSPLLEGCNRQYDIDLLTRREPTKITREGERQLMCWVLPVWQRDPSWSEEQQIRFIEGIFLGLGTGYYVVHGSDWHIDGEVKPMSGWLIDGQQRITAIKKFLDGELAIFDGIRFGDLDRPTQLRRFLRMPFPCIELEYQEDEERLKDLYKRLCFGGTPHTAADLARLG</sequence>
<protein>
    <recommendedName>
        <fullName evidence="1">GmrSD restriction endonucleases N-terminal domain-containing protein</fullName>
    </recommendedName>
</protein>
<dbReference type="RefSeq" id="WP_069901377.1">
    <property type="nucleotide sequence ID" value="NZ_FMZQ01000007.1"/>
</dbReference>
<proteinExistence type="predicted"/>
<name>A0A1G6PZC4_9GAMM</name>
<dbReference type="Proteomes" id="UP000199467">
    <property type="component" value="Unassembled WGS sequence"/>
</dbReference>
<evidence type="ECO:0000259" key="1">
    <source>
        <dbReference type="Pfam" id="PF03235"/>
    </source>
</evidence>
<feature type="domain" description="GmrSD restriction endonucleases N-terminal" evidence="1">
    <location>
        <begin position="37"/>
        <end position="132"/>
    </location>
</feature>
<dbReference type="AlphaFoldDB" id="A0A1G6PZC4"/>
<dbReference type="PANTHER" id="PTHR39639">
    <property type="entry name" value="CHROMOSOME 16, WHOLE GENOME SHOTGUN SEQUENCE"/>
    <property type="match status" value="1"/>
</dbReference>
<dbReference type="EMBL" id="FMZQ01000007">
    <property type="protein sequence ID" value="SDC85463.1"/>
    <property type="molecule type" value="Genomic_DNA"/>
</dbReference>
<gene>
    <name evidence="2" type="ORF">SAMN05216576_107173</name>
</gene>
<keyword evidence="3" id="KW-1185">Reference proteome</keyword>
<dbReference type="PANTHER" id="PTHR39639:SF1">
    <property type="entry name" value="DUF262 DOMAIN-CONTAINING PROTEIN"/>
    <property type="match status" value="1"/>
</dbReference>
<organism evidence="2 3">
    <name type="scientific">Ectopseudomonas chengduensis</name>
    <dbReference type="NCBI Taxonomy" id="489632"/>
    <lineage>
        <taxon>Bacteria</taxon>
        <taxon>Pseudomonadati</taxon>
        <taxon>Pseudomonadota</taxon>
        <taxon>Gammaproteobacteria</taxon>
        <taxon>Pseudomonadales</taxon>
        <taxon>Pseudomonadaceae</taxon>
        <taxon>Ectopseudomonas</taxon>
    </lineage>
</organism>
<evidence type="ECO:0000313" key="3">
    <source>
        <dbReference type="Proteomes" id="UP000199467"/>
    </source>
</evidence>
<reference evidence="3" key="1">
    <citation type="submission" date="2016-10" db="EMBL/GenBank/DDBJ databases">
        <authorList>
            <person name="Varghese N."/>
            <person name="Submissions S."/>
        </authorList>
    </citation>
    <scope>NUCLEOTIDE SEQUENCE [LARGE SCALE GENOMIC DNA]</scope>
    <source>
        <strain evidence="3">DSM 26382</strain>
    </source>
</reference>
<dbReference type="Pfam" id="PF03235">
    <property type="entry name" value="GmrSD_N"/>
    <property type="match status" value="1"/>
</dbReference>
<evidence type="ECO:0000313" key="2">
    <source>
        <dbReference type="EMBL" id="SDC85463.1"/>
    </source>
</evidence>
<accession>A0A1G6PZC4</accession>
<dbReference type="InterPro" id="IPR004919">
    <property type="entry name" value="GmrSD_N"/>
</dbReference>